<dbReference type="EMBL" id="CP011856">
    <property type="protein sequence ID" value="AKM53979.1"/>
    <property type="molecule type" value="Genomic_DNA"/>
</dbReference>
<feature type="region of interest" description="Disordered" evidence="1">
    <location>
        <begin position="135"/>
        <end position="233"/>
    </location>
</feature>
<feature type="compositionally biased region" description="Basic residues" evidence="1">
    <location>
        <begin position="204"/>
        <end position="217"/>
    </location>
</feature>
<reference evidence="2 3" key="1">
    <citation type="journal article" date="2015" name="Genome Biol. Evol.">
        <title>Found and Lost: The Fates of Horizontally Acquired Genes in Arthropod-Symbiotic Spiroplasma.</title>
        <authorList>
            <person name="Lo W.S."/>
            <person name="Gasparich G.E."/>
            <person name="Kuo C.H."/>
        </authorList>
    </citation>
    <scope>NUCLEOTIDE SEQUENCE [LARGE SCALE GENOMIC DNA]</scope>
    <source>
        <strain evidence="3">TDA-040725-5</strain>
    </source>
</reference>
<dbReference type="STRING" id="315358.SERIO_v1c04000"/>
<reference evidence="3" key="2">
    <citation type="submission" date="2015-06" db="EMBL/GenBank/DDBJ databases">
        <title>Complete genome sequence of Spiroplasma eriocheiris TDA-040725-5 (DSM 21848).</title>
        <authorList>
            <person name="Lo W.-S."/>
            <person name="Kuo C.-H."/>
        </authorList>
    </citation>
    <scope>NUCLEOTIDE SEQUENCE [LARGE SCALE GENOMIC DNA]</scope>
    <source>
        <strain evidence="3">TDA-040725-5</strain>
    </source>
</reference>
<sequence length="511" mass="59179">MFDLERIKNFKFFEEFKDYIFDYVDNVSQQLSKEEVLAIIDKMFPQTSDLKIIEFLNEVQSRGGEWIQYDDHQIITDDNFIASSSNKDLVDDDDDEGMSTAEVDAAIQDIINNPTVEVEKNPSMGIDLELTEDNFAEDSGNDDSAPLTTSDDELVDEQDDLSRAVTEDNKPISNSKTSPDKTTKGSTPIVDEENLSDDDSINQKTKKISKKAKKGTKNKQSPTSDETSDTTNNISSRYKLEPYWDIFFLEISHNEFAGPSTPAILQQAKTSLKTYSSLSDILDDYVAKHNNGEDTTELFAQFNENSPANNVLQQRLHEIDKVLPQNSDQLPDEFPTGDNLNLDFIEEKTNEFEEFMIYRKFDDKFLEKCYLSAFDNDQHKKIIKKIWKKGNYSNLFISDYTLMYEFIKQTNAPDALVKELWETKIIPYIYIQYLIEIVEMDISDIEITETIAKKLVVYFELLIQKLIWQILWNLILKTTVVGKKNIRKVFLIVYKLTKLMWQKKGIYRSYS</sequence>
<feature type="compositionally biased region" description="Acidic residues" evidence="1">
    <location>
        <begin position="150"/>
        <end position="159"/>
    </location>
</feature>
<dbReference type="KEGG" id="seri:SERIO_v1c04000"/>
<evidence type="ECO:0000256" key="1">
    <source>
        <dbReference type="SAM" id="MobiDB-lite"/>
    </source>
</evidence>
<accession>A0A0H3XKM3</accession>
<feature type="compositionally biased region" description="Acidic residues" evidence="1">
    <location>
        <begin position="190"/>
        <end position="200"/>
    </location>
</feature>
<keyword evidence="3" id="KW-1185">Reference proteome</keyword>
<gene>
    <name evidence="2" type="ORF">SERIO_v1c04000</name>
</gene>
<feature type="compositionally biased region" description="Polar residues" evidence="1">
    <location>
        <begin position="221"/>
        <end position="233"/>
    </location>
</feature>
<feature type="compositionally biased region" description="Basic and acidic residues" evidence="1">
    <location>
        <begin position="160"/>
        <end position="170"/>
    </location>
</feature>
<protein>
    <submittedName>
        <fullName evidence="2">Uncharacterized protein</fullName>
    </submittedName>
</protein>
<name>A0A0H3XKM3_9MOLU</name>
<evidence type="ECO:0000313" key="3">
    <source>
        <dbReference type="Proteomes" id="UP000035661"/>
    </source>
</evidence>
<dbReference type="PATRIC" id="fig|743698.3.peg.400"/>
<evidence type="ECO:0000313" key="2">
    <source>
        <dbReference type="EMBL" id="AKM53979.1"/>
    </source>
</evidence>
<dbReference type="RefSeq" id="WP_047791231.1">
    <property type="nucleotide sequence ID" value="NZ_CP011856.1"/>
</dbReference>
<dbReference type="AlphaFoldDB" id="A0A0H3XKM3"/>
<proteinExistence type="predicted"/>
<dbReference type="Proteomes" id="UP000035661">
    <property type="component" value="Chromosome"/>
</dbReference>
<organism evidence="2 3">
    <name type="scientific">Spiroplasma eriocheiris</name>
    <dbReference type="NCBI Taxonomy" id="315358"/>
    <lineage>
        <taxon>Bacteria</taxon>
        <taxon>Bacillati</taxon>
        <taxon>Mycoplasmatota</taxon>
        <taxon>Mollicutes</taxon>
        <taxon>Entomoplasmatales</taxon>
        <taxon>Spiroplasmataceae</taxon>
        <taxon>Spiroplasma</taxon>
    </lineage>
</organism>